<dbReference type="AlphaFoldDB" id="A0A0G0ZFJ7"/>
<sequence length="184" mass="20577">MEQQPIERHSYIAQYIGILIAGVIIGVFSTFVYFKKVPQSTLPLESVRQEGFDTAISFINESSFGGISSTSNSIYELLGVVTEVQGNRITIHTQSNNPFDDQTLSDRTVLITSDTKIFNISFKKRDVMQSEMEAFTKATQIDSSGTQTEPPEPFTRTHADIIDIKVGKRINVFAVDNIKSTRVF</sequence>
<protein>
    <submittedName>
        <fullName evidence="2">Uncharacterized protein</fullName>
    </submittedName>
</protein>
<organism evidence="2 3">
    <name type="scientific">Candidatus Nomurabacteria bacterium GW2011_GWC2_42_20</name>
    <dbReference type="NCBI Taxonomy" id="1618756"/>
    <lineage>
        <taxon>Bacteria</taxon>
        <taxon>Candidatus Nomuraibacteriota</taxon>
    </lineage>
</organism>
<proteinExistence type="predicted"/>
<feature type="transmembrane region" description="Helical" evidence="1">
    <location>
        <begin position="12"/>
        <end position="34"/>
    </location>
</feature>
<evidence type="ECO:0000256" key="1">
    <source>
        <dbReference type="SAM" id="Phobius"/>
    </source>
</evidence>
<gene>
    <name evidence="2" type="ORF">UV12_C0007G0032</name>
</gene>
<evidence type="ECO:0000313" key="2">
    <source>
        <dbReference type="EMBL" id="KKS47492.1"/>
    </source>
</evidence>
<dbReference type="STRING" id="1618756.UV12_C0007G0032"/>
<dbReference type="Proteomes" id="UP000034704">
    <property type="component" value="Unassembled WGS sequence"/>
</dbReference>
<keyword evidence="1" id="KW-1133">Transmembrane helix</keyword>
<evidence type="ECO:0000313" key="3">
    <source>
        <dbReference type="Proteomes" id="UP000034704"/>
    </source>
</evidence>
<keyword evidence="1" id="KW-0472">Membrane</keyword>
<accession>A0A0G0ZFJ7</accession>
<comment type="caution">
    <text evidence="2">The sequence shown here is derived from an EMBL/GenBank/DDBJ whole genome shotgun (WGS) entry which is preliminary data.</text>
</comment>
<keyword evidence="1" id="KW-0812">Transmembrane</keyword>
<reference evidence="2 3" key="1">
    <citation type="journal article" date="2015" name="Nature">
        <title>rRNA introns, odd ribosomes, and small enigmatic genomes across a large radiation of phyla.</title>
        <authorList>
            <person name="Brown C.T."/>
            <person name="Hug L.A."/>
            <person name="Thomas B.C."/>
            <person name="Sharon I."/>
            <person name="Castelle C.J."/>
            <person name="Singh A."/>
            <person name="Wilkins M.J."/>
            <person name="Williams K.H."/>
            <person name="Banfield J.F."/>
        </authorList>
    </citation>
    <scope>NUCLEOTIDE SEQUENCE [LARGE SCALE GENOMIC DNA]</scope>
</reference>
<dbReference type="EMBL" id="LCDG01000007">
    <property type="protein sequence ID" value="KKS47492.1"/>
    <property type="molecule type" value="Genomic_DNA"/>
</dbReference>
<name>A0A0G0ZFJ7_9BACT</name>